<feature type="compositionally biased region" description="Polar residues" evidence="1">
    <location>
        <begin position="23"/>
        <end position="66"/>
    </location>
</feature>
<evidence type="ECO:0000256" key="1">
    <source>
        <dbReference type="SAM" id="MobiDB-lite"/>
    </source>
</evidence>
<protein>
    <submittedName>
        <fullName evidence="2">Polysialic acid O-acetyltransferase</fullName>
    </submittedName>
</protein>
<evidence type="ECO:0000313" key="2">
    <source>
        <dbReference type="EMBL" id="TID26460.1"/>
    </source>
</evidence>
<reference evidence="2 3" key="1">
    <citation type="submission" date="2019-04" db="EMBL/GenBank/DDBJ databases">
        <title>High contiguity whole genome sequence and gene annotation resource for two Venturia nashicola isolates.</title>
        <authorList>
            <person name="Prokchorchik M."/>
            <person name="Won K."/>
            <person name="Lee Y."/>
            <person name="Choi E.D."/>
            <person name="Segonzac C."/>
            <person name="Sohn K.H."/>
        </authorList>
    </citation>
    <scope>NUCLEOTIDE SEQUENCE [LARGE SCALE GENOMIC DNA]</scope>
    <source>
        <strain evidence="2 3">PRI2</strain>
    </source>
</reference>
<organism evidence="2 3">
    <name type="scientific">Venturia nashicola</name>
    <dbReference type="NCBI Taxonomy" id="86259"/>
    <lineage>
        <taxon>Eukaryota</taxon>
        <taxon>Fungi</taxon>
        <taxon>Dikarya</taxon>
        <taxon>Ascomycota</taxon>
        <taxon>Pezizomycotina</taxon>
        <taxon>Dothideomycetes</taxon>
        <taxon>Pleosporomycetidae</taxon>
        <taxon>Venturiales</taxon>
        <taxon>Venturiaceae</taxon>
        <taxon>Venturia</taxon>
    </lineage>
</organism>
<evidence type="ECO:0000313" key="3">
    <source>
        <dbReference type="Proteomes" id="UP000298493"/>
    </source>
</evidence>
<sequence>MPLKVDALEADDNGGYGLKDSALRTQDSGLRTQDSALRTQHSGLSTQHSALSTQHSALSTQHSRIQAPSHHQAPPLSPNGQAPTPRTGSIPTKTAYPNKATYKDAATPVFQTSTADTNASQWKYKWEKV</sequence>
<keyword evidence="2" id="KW-0808">Transferase</keyword>
<dbReference type="Proteomes" id="UP000298493">
    <property type="component" value="Unassembled WGS sequence"/>
</dbReference>
<feature type="compositionally biased region" description="Polar residues" evidence="1">
    <location>
        <begin position="78"/>
        <end position="92"/>
    </location>
</feature>
<keyword evidence="3" id="KW-1185">Reference proteome</keyword>
<accession>A0A4Z1PCE1</accession>
<name>A0A4Z1PCE1_9PEZI</name>
<dbReference type="AlphaFoldDB" id="A0A4Z1PCE1"/>
<feature type="region of interest" description="Disordered" evidence="1">
    <location>
        <begin position="1"/>
        <end position="99"/>
    </location>
</feature>
<dbReference type="EMBL" id="SNSC02000002">
    <property type="protein sequence ID" value="TID26460.1"/>
    <property type="molecule type" value="Genomic_DNA"/>
</dbReference>
<gene>
    <name evidence="2" type="ORF">E6O75_ATG00953</name>
</gene>
<proteinExistence type="predicted"/>
<comment type="caution">
    <text evidence="2">The sequence shown here is derived from an EMBL/GenBank/DDBJ whole genome shotgun (WGS) entry which is preliminary data.</text>
</comment>
<dbReference type="GO" id="GO:0016740">
    <property type="term" value="F:transferase activity"/>
    <property type="evidence" value="ECO:0007669"/>
    <property type="project" value="UniProtKB-KW"/>
</dbReference>